<protein>
    <submittedName>
        <fullName evidence="2">Putative nuclease of predicted toxin-antitoxin system</fullName>
    </submittedName>
</protein>
<organism evidence="2 3">
    <name type="scientific">Mucilaginibacter oryzae</name>
    <dbReference type="NCBI Taxonomy" id="468058"/>
    <lineage>
        <taxon>Bacteria</taxon>
        <taxon>Pseudomonadati</taxon>
        <taxon>Bacteroidota</taxon>
        <taxon>Sphingobacteriia</taxon>
        <taxon>Sphingobacteriales</taxon>
        <taxon>Sphingobacteriaceae</taxon>
        <taxon>Mucilaginibacter</taxon>
    </lineage>
</organism>
<evidence type="ECO:0000313" key="2">
    <source>
        <dbReference type="EMBL" id="PWK80220.1"/>
    </source>
</evidence>
<sequence length="111" mass="13198">MIRLIADDNISYRLKEMLPAWKVLPVNEIKHRERLTDFRIWQYARVNQYLILTLDEDFWDLQNLNSFPPKIIWLRTVNTNTEAIAGLLLKFEDSIKQFISDASTGILELYL</sequence>
<dbReference type="Pfam" id="PF18480">
    <property type="entry name" value="DUF5615"/>
    <property type="match status" value="1"/>
</dbReference>
<proteinExistence type="predicted"/>
<keyword evidence="3" id="KW-1185">Reference proteome</keyword>
<evidence type="ECO:0000313" key="3">
    <source>
        <dbReference type="Proteomes" id="UP000245678"/>
    </source>
</evidence>
<dbReference type="AlphaFoldDB" id="A0A316HJJ6"/>
<gene>
    <name evidence="2" type="ORF">LX99_00684</name>
</gene>
<dbReference type="EMBL" id="QGHA01000001">
    <property type="protein sequence ID" value="PWK80220.1"/>
    <property type="molecule type" value="Genomic_DNA"/>
</dbReference>
<feature type="domain" description="DUF5615" evidence="1">
    <location>
        <begin position="3"/>
        <end position="109"/>
    </location>
</feature>
<evidence type="ECO:0000259" key="1">
    <source>
        <dbReference type="Pfam" id="PF18480"/>
    </source>
</evidence>
<accession>A0A316HJJ6</accession>
<reference evidence="2 3" key="1">
    <citation type="submission" date="2018-05" db="EMBL/GenBank/DDBJ databases">
        <title>Genomic Encyclopedia of Archaeal and Bacterial Type Strains, Phase II (KMG-II): from individual species to whole genera.</title>
        <authorList>
            <person name="Goeker M."/>
        </authorList>
    </citation>
    <scope>NUCLEOTIDE SEQUENCE [LARGE SCALE GENOMIC DNA]</scope>
    <source>
        <strain evidence="2 3">DSM 19975</strain>
    </source>
</reference>
<dbReference type="InterPro" id="IPR041049">
    <property type="entry name" value="DUF5615"/>
</dbReference>
<comment type="caution">
    <text evidence="2">The sequence shown here is derived from an EMBL/GenBank/DDBJ whole genome shotgun (WGS) entry which is preliminary data.</text>
</comment>
<name>A0A316HJJ6_9SPHI</name>
<dbReference type="RefSeq" id="WP_109606370.1">
    <property type="nucleotide sequence ID" value="NZ_QGHA01000001.1"/>
</dbReference>
<dbReference type="Proteomes" id="UP000245678">
    <property type="component" value="Unassembled WGS sequence"/>
</dbReference>